<proteinExistence type="inferred from homology"/>
<dbReference type="GO" id="GO:0042721">
    <property type="term" value="C:TIM22 mitochondrial import inner membrane insertion complex"/>
    <property type="evidence" value="ECO:0007669"/>
    <property type="project" value="UniProtKB-UniRule"/>
</dbReference>
<comment type="function">
    <text evidence="9">Essential core component of the TIM22 complex, a complex that mediates the import and insertion of multi-pass transmembrane proteins into the mitochondrial inner membrane. In the TIM22 complex, it constitutes the voltage-activated and signal-gated channel. Forms a twin-pore translocase that uses the membrane potential as external driving force in 2 voltage-dependent steps.</text>
</comment>
<dbReference type="PANTHER" id="PTHR14110:SF0">
    <property type="entry name" value="MITOCHONDRIAL IMPORT INNER MEMBRANE TRANSLOCASE SUBUNIT TIM22"/>
    <property type="match status" value="1"/>
</dbReference>
<keyword evidence="8" id="KW-0472">Membrane</keyword>
<dbReference type="GO" id="GO:0030943">
    <property type="term" value="F:mitochondrion targeting sequence binding"/>
    <property type="evidence" value="ECO:0007669"/>
    <property type="project" value="EnsemblFungi"/>
</dbReference>
<evidence type="ECO:0000256" key="1">
    <source>
        <dbReference type="ARBA" id="ARBA00004448"/>
    </source>
</evidence>
<keyword evidence="9" id="KW-0653">Protein transport</keyword>
<evidence type="ECO:0000256" key="7">
    <source>
        <dbReference type="ARBA" id="ARBA00023128"/>
    </source>
</evidence>
<organism evidence="10 11">
    <name type="scientific">Chaetomium globosum (strain ATCC 6205 / CBS 148.51 / DSM 1962 / NBRC 6347 / NRRL 1970)</name>
    <name type="common">Soil fungus</name>
    <dbReference type="NCBI Taxonomy" id="306901"/>
    <lineage>
        <taxon>Eukaryota</taxon>
        <taxon>Fungi</taxon>
        <taxon>Dikarya</taxon>
        <taxon>Ascomycota</taxon>
        <taxon>Pezizomycotina</taxon>
        <taxon>Sordariomycetes</taxon>
        <taxon>Sordariomycetidae</taxon>
        <taxon>Sordariales</taxon>
        <taxon>Chaetomiaceae</taxon>
        <taxon>Chaetomium</taxon>
    </lineage>
</organism>
<dbReference type="GeneID" id="4394174"/>
<dbReference type="OrthoDB" id="75343at2759"/>
<sequence length="213" mass="20745">MNFPGLGGLGGGGGGGVGAGPGVPGIPRVGGNAGAPAPPGFDPNDPNVKWLSNAMESCYAKTAMSGVAGFALGGLFGLFMASMAYDTPYHTAGAGMPGAPGVPGIPGSAAAGKPFTSLPLRQQVAHGFKDMGARSWSTAKNFGAVGALFSGIECGIEGLRAKNDLGNGVAAGCLTGAILARNGGPQASAVGCAGFAAFSAAIDAWMRMPKDED</sequence>
<keyword evidence="4" id="KW-0812">Transmembrane</keyword>
<keyword evidence="9" id="KW-0813">Transport</keyword>
<evidence type="ECO:0000256" key="3">
    <source>
        <dbReference type="ARBA" id="ARBA00020722"/>
    </source>
</evidence>
<evidence type="ECO:0000256" key="5">
    <source>
        <dbReference type="ARBA" id="ARBA00022792"/>
    </source>
</evidence>
<protein>
    <recommendedName>
        <fullName evidence="3 9">Mitochondrial import inner membrane translocase subunit TIM22</fullName>
    </recommendedName>
</protein>
<keyword evidence="11" id="KW-1185">Reference proteome</keyword>
<dbReference type="EMBL" id="CH408033">
    <property type="protein sequence ID" value="EAQ85997.1"/>
    <property type="molecule type" value="Genomic_DNA"/>
</dbReference>
<evidence type="ECO:0000313" key="11">
    <source>
        <dbReference type="Proteomes" id="UP000001056"/>
    </source>
</evidence>
<evidence type="ECO:0000256" key="4">
    <source>
        <dbReference type="ARBA" id="ARBA00022692"/>
    </source>
</evidence>
<gene>
    <name evidence="10" type="ORF">CHGG_07250</name>
</gene>
<dbReference type="FunCoup" id="Q2GXQ4">
    <property type="interactions" value="564"/>
</dbReference>
<dbReference type="InParanoid" id="Q2GXQ4"/>
<evidence type="ECO:0000313" key="10">
    <source>
        <dbReference type="EMBL" id="EAQ85997.1"/>
    </source>
</evidence>
<reference evidence="11" key="1">
    <citation type="journal article" date="2015" name="Genome Announc.">
        <title>Draft genome sequence of the cellulolytic fungus Chaetomium globosum.</title>
        <authorList>
            <person name="Cuomo C.A."/>
            <person name="Untereiner W.A."/>
            <person name="Ma L.-J."/>
            <person name="Grabherr M."/>
            <person name="Birren B.W."/>
        </authorList>
    </citation>
    <scope>NUCLEOTIDE SEQUENCE [LARGE SCALE GENOMIC DNA]</scope>
    <source>
        <strain evidence="11">ATCC 6205 / CBS 148.51 / DSM 1962 / NBRC 6347 / NRRL 1970</strain>
    </source>
</reference>
<keyword evidence="6" id="KW-1133">Transmembrane helix</keyword>
<dbReference type="STRING" id="306901.Q2GXQ4"/>
<dbReference type="GO" id="GO:0045039">
    <property type="term" value="P:protein insertion into mitochondrial inner membrane"/>
    <property type="evidence" value="ECO:0007669"/>
    <property type="project" value="UniProtKB-UniRule"/>
</dbReference>
<comment type="similarity">
    <text evidence="2 9">Belongs to the Tim17/Tim22/Tim23 family.</text>
</comment>
<dbReference type="OMA" id="VNPNMAD"/>
<dbReference type="InterPro" id="IPR039175">
    <property type="entry name" value="TIM22"/>
</dbReference>
<dbReference type="RefSeq" id="XP_001224906.1">
    <property type="nucleotide sequence ID" value="XM_001224905.1"/>
</dbReference>
<evidence type="ECO:0000256" key="9">
    <source>
        <dbReference type="RuleBase" id="RU367038"/>
    </source>
</evidence>
<keyword evidence="5 9" id="KW-0999">Mitochondrion inner membrane</keyword>
<accession>Q2GXQ4</accession>
<comment type="subcellular location">
    <subcellularLocation>
        <location evidence="1 9">Mitochondrion inner membrane</location>
        <topology evidence="1 9">Multi-pass membrane protein</topology>
    </subcellularLocation>
</comment>
<evidence type="ECO:0000256" key="2">
    <source>
        <dbReference type="ARBA" id="ARBA00008444"/>
    </source>
</evidence>
<dbReference type="PANTHER" id="PTHR14110">
    <property type="entry name" value="MITOCHONDRIAL IMPORT INNER MEMBRANE TRANSLOCASE SUBUNIT TIM22"/>
    <property type="match status" value="1"/>
</dbReference>
<dbReference type="Proteomes" id="UP000001056">
    <property type="component" value="Unassembled WGS sequence"/>
</dbReference>
<evidence type="ECO:0000256" key="6">
    <source>
        <dbReference type="ARBA" id="ARBA00022989"/>
    </source>
</evidence>
<dbReference type="AlphaFoldDB" id="Q2GXQ4"/>
<dbReference type="VEuPathDB" id="FungiDB:CHGG_07250"/>
<keyword evidence="7 9" id="KW-0496">Mitochondrion</keyword>
<keyword evidence="9" id="KW-0811">Translocation</keyword>
<name>Q2GXQ4_CHAGB</name>
<dbReference type="GO" id="GO:0005198">
    <property type="term" value="F:structural molecule activity"/>
    <property type="evidence" value="ECO:0007669"/>
    <property type="project" value="EnsemblFungi"/>
</dbReference>
<dbReference type="GO" id="GO:0008320">
    <property type="term" value="F:protein transmembrane transporter activity"/>
    <property type="evidence" value="ECO:0007669"/>
    <property type="project" value="UniProtKB-UniRule"/>
</dbReference>
<evidence type="ECO:0000256" key="8">
    <source>
        <dbReference type="ARBA" id="ARBA00023136"/>
    </source>
</evidence>
<dbReference type="HOGENOM" id="CLU_091077_1_0_1"/>
<dbReference type="Pfam" id="PF02466">
    <property type="entry name" value="Tim17"/>
    <property type="match status" value="1"/>
</dbReference>
<comment type="subunit">
    <text evidence="9">Component of the TIM22 complex.</text>
</comment>
<dbReference type="eggNOG" id="KOG3225">
    <property type="taxonomic scope" value="Eukaryota"/>
</dbReference>